<reference evidence="3 4" key="1">
    <citation type="submission" date="2020-07" db="EMBL/GenBank/DDBJ databases">
        <title>Sequencing the genomes of 1000 actinobacteria strains.</title>
        <authorList>
            <person name="Klenk H.-P."/>
        </authorList>
    </citation>
    <scope>NUCLEOTIDE SEQUENCE [LARGE SCALE GENOMIC DNA]</scope>
    <source>
        <strain evidence="3 4">DSM 19970</strain>
    </source>
</reference>
<evidence type="ECO:0000256" key="1">
    <source>
        <dbReference type="SAM" id="MobiDB-lite"/>
    </source>
</evidence>
<dbReference type="GO" id="GO:0015074">
    <property type="term" value="P:DNA integration"/>
    <property type="evidence" value="ECO:0007669"/>
    <property type="project" value="InterPro"/>
</dbReference>
<name>A0A7Y9ZC71_9MICO</name>
<dbReference type="AlphaFoldDB" id="A0A7Y9ZC71"/>
<dbReference type="InterPro" id="IPR036397">
    <property type="entry name" value="RNaseH_sf"/>
</dbReference>
<protein>
    <recommendedName>
        <fullName evidence="2">Integrase catalytic domain-containing protein</fullName>
    </recommendedName>
</protein>
<dbReference type="EMBL" id="JACBZO010000001">
    <property type="protein sequence ID" value="NYI41928.1"/>
    <property type="molecule type" value="Genomic_DNA"/>
</dbReference>
<dbReference type="PANTHER" id="PTHR35004:SF6">
    <property type="entry name" value="TRANSPOSASE"/>
    <property type="match status" value="1"/>
</dbReference>
<feature type="domain" description="Integrase catalytic" evidence="2">
    <location>
        <begin position="1"/>
        <end position="159"/>
    </location>
</feature>
<dbReference type="InterPro" id="IPR012337">
    <property type="entry name" value="RNaseH-like_sf"/>
</dbReference>
<sequence length="253" mass="28083">MTHWSLAGGVPVEIITWLDDHSRLVLHISAHTTVTVKVVTSTFLATAKLHGLPASTLTDNGMIFTTRFARGKGGPNHFEHVIAQHGIVQKNGHPGHPQTQGKIERFHQTLKRWLGARPPATTLIELTTQLAAFEHVYNHERAHRSLGRRTPAQAYAALPKTGPTLELLQRHWRVRHDTVDTAGAITLRWAGKLRHLGIGRTHNGHHVLLLVAGADTLVIRPDTGEIIAEHQLDPNRDYQPKKPQKPLPKEGPL</sequence>
<feature type="region of interest" description="Disordered" evidence="1">
    <location>
        <begin position="229"/>
        <end position="253"/>
    </location>
</feature>
<accession>A0A7Y9ZC71</accession>
<feature type="compositionally biased region" description="Basic and acidic residues" evidence="1">
    <location>
        <begin position="229"/>
        <end position="240"/>
    </location>
</feature>
<proteinExistence type="predicted"/>
<dbReference type="Proteomes" id="UP000547973">
    <property type="component" value="Unassembled WGS sequence"/>
</dbReference>
<keyword evidence="4" id="KW-1185">Reference proteome</keyword>
<organism evidence="3 4">
    <name type="scientific">Demequina lutea</name>
    <dbReference type="NCBI Taxonomy" id="431489"/>
    <lineage>
        <taxon>Bacteria</taxon>
        <taxon>Bacillati</taxon>
        <taxon>Actinomycetota</taxon>
        <taxon>Actinomycetes</taxon>
        <taxon>Micrococcales</taxon>
        <taxon>Demequinaceae</taxon>
        <taxon>Demequina</taxon>
    </lineage>
</organism>
<comment type="caution">
    <text evidence="3">The sequence shown here is derived from an EMBL/GenBank/DDBJ whole genome shotgun (WGS) entry which is preliminary data.</text>
</comment>
<evidence type="ECO:0000313" key="3">
    <source>
        <dbReference type="EMBL" id="NYI41928.1"/>
    </source>
</evidence>
<dbReference type="Gene3D" id="3.30.420.10">
    <property type="entry name" value="Ribonuclease H-like superfamily/Ribonuclease H"/>
    <property type="match status" value="1"/>
</dbReference>
<dbReference type="PANTHER" id="PTHR35004">
    <property type="entry name" value="TRANSPOSASE RV3428C-RELATED"/>
    <property type="match status" value="1"/>
</dbReference>
<dbReference type="GO" id="GO:0003676">
    <property type="term" value="F:nucleic acid binding"/>
    <property type="evidence" value="ECO:0007669"/>
    <property type="project" value="InterPro"/>
</dbReference>
<gene>
    <name evidence="3" type="ORF">BKA03_002047</name>
</gene>
<dbReference type="Pfam" id="PF13683">
    <property type="entry name" value="rve_3"/>
    <property type="match status" value="1"/>
</dbReference>
<dbReference type="InterPro" id="IPR001584">
    <property type="entry name" value="Integrase_cat-core"/>
</dbReference>
<evidence type="ECO:0000259" key="2">
    <source>
        <dbReference type="PROSITE" id="PS50994"/>
    </source>
</evidence>
<dbReference type="PROSITE" id="PS50994">
    <property type="entry name" value="INTEGRASE"/>
    <property type="match status" value="1"/>
</dbReference>
<evidence type="ECO:0000313" key="4">
    <source>
        <dbReference type="Proteomes" id="UP000547973"/>
    </source>
</evidence>
<dbReference type="SUPFAM" id="SSF53098">
    <property type="entry name" value="Ribonuclease H-like"/>
    <property type="match status" value="1"/>
</dbReference>